<dbReference type="Proteomes" id="UP000094472">
    <property type="component" value="Unassembled WGS sequence"/>
</dbReference>
<evidence type="ECO:0000313" key="4">
    <source>
        <dbReference type="Proteomes" id="UP000094472"/>
    </source>
</evidence>
<gene>
    <name evidence="3" type="ORF">AUC69_00760</name>
</gene>
<reference evidence="3 4" key="1">
    <citation type="journal article" date="2016" name="Environ. Microbiol.">
        <title>New Methyloceanibacter diversity from North Sea sediments includes methanotroph containing solely the soluble methane monooxygenase.</title>
        <authorList>
            <person name="Vekeman B."/>
            <person name="Kerckhof F.M."/>
            <person name="Cremers G."/>
            <person name="de Vos P."/>
            <person name="Vandamme P."/>
            <person name="Boon N."/>
            <person name="Op den Camp H.J."/>
            <person name="Heylen K."/>
        </authorList>
    </citation>
    <scope>NUCLEOTIDE SEQUENCE [LARGE SCALE GENOMIC DNA]</scope>
    <source>
        <strain evidence="3 4">R-67175</strain>
    </source>
</reference>
<evidence type="ECO:0000256" key="1">
    <source>
        <dbReference type="SAM" id="MobiDB-lite"/>
    </source>
</evidence>
<name>A0A1E3W3T5_9HYPH</name>
<comment type="caution">
    <text evidence="3">The sequence shown here is derived from an EMBL/GenBank/DDBJ whole genome shotgun (WGS) entry which is preliminary data.</text>
</comment>
<feature type="region of interest" description="Disordered" evidence="1">
    <location>
        <begin position="94"/>
        <end position="130"/>
    </location>
</feature>
<keyword evidence="2" id="KW-0732">Signal</keyword>
<protein>
    <recommendedName>
        <fullName evidence="5">EF-hand domain-containing protein</fullName>
    </recommendedName>
</protein>
<evidence type="ECO:0000256" key="2">
    <source>
        <dbReference type="SAM" id="SignalP"/>
    </source>
</evidence>
<keyword evidence="4" id="KW-1185">Reference proteome</keyword>
<proteinExistence type="predicted"/>
<accession>A0A1E3W3T5</accession>
<evidence type="ECO:0008006" key="5">
    <source>
        <dbReference type="Google" id="ProtNLM"/>
    </source>
</evidence>
<dbReference type="EMBL" id="LPWF01000013">
    <property type="protein sequence ID" value="ODS00434.1"/>
    <property type="molecule type" value="Genomic_DNA"/>
</dbReference>
<dbReference type="OrthoDB" id="8451733at2"/>
<feature type="compositionally biased region" description="Polar residues" evidence="1">
    <location>
        <begin position="103"/>
        <end position="116"/>
    </location>
</feature>
<feature type="signal peptide" evidence="2">
    <location>
        <begin position="1"/>
        <end position="21"/>
    </location>
</feature>
<sequence>MNKLIPMTAIALMCTTGLALAADNPSGRPGQILDKAQCKQAWKAAGPDGKMLSKAKAAPYILNFARVDTSNDSRISAKEWKAGCKKGWVSADASSAAKSGSDRMSNGSSGSDTTMMKNEKKPTVDENASQ</sequence>
<organism evidence="3 4">
    <name type="scientific">Methyloceanibacter superfactus</name>
    <dbReference type="NCBI Taxonomy" id="1774969"/>
    <lineage>
        <taxon>Bacteria</taxon>
        <taxon>Pseudomonadati</taxon>
        <taxon>Pseudomonadota</taxon>
        <taxon>Alphaproteobacteria</taxon>
        <taxon>Hyphomicrobiales</taxon>
        <taxon>Hyphomicrobiaceae</taxon>
        <taxon>Methyloceanibacter</taxon>
    </lineage>
</organism>
<dbReference type="STRING" id="1774969.AUC69_00760"/>
<dbReference type="RefSeq" id="WP_069441005.1">
    <property type="nucleotide sequence ID" value="NZ_LPWF01000013.1"/>
</dbReference>
<feature type="chain" id="PRO_5009138937" description="EF-hand domain-containing protein" evidence="2">
    <location>
        <begin position="22"/>
        <end position="130"/>
    </location>
</feature>
<dbReference type="AlphaFoldDB" id="A0A1E3W3T5"/>
<evidence type="ECO:0000313" key="3">
    <source>
        <dbReference type="EMBL" id="ODS00434.1"/>
    </source>
</evidence>